<comment type="caution">
    <text evidence="2">The sequence shown here is derived from an EMBL/GenBank/DDBJ whole genome shotgun (WGS) entry which is preliminary data.</text>
</comment>
<dbReference type="OrthoDB" id="2660825at2"/>
<dbReference type="GO" id="GO:0003899">
    <property type="term" value="F:DNA-directed RNA polymerase activity"/>
    <property type="evidence" value="ECO:0007669"/>
    <property type="project" value="InterPro"/>
</dbReference>
<evidence type="ECO:0000259" key="1">
    <source>
        <dbReference type="Pfam" id="PF03118"/>
    </source>
</evidence>
<dbReference type="Proteomes" id="UP000019678">
    <property type="component" value="Unassembled WGS sequence"/>
</dbReference>
<evidence type="ECO:0000313" key="2">
    <source>
        <dbReference type="EMBL" id="EYF06103.1"/>
    </source>
</evidence>
<sequence>MGYRVKQDGHLDISPPLDPAQTAWVRAFAQARRFRRHAERIAAAPDPLREAVGLPVGAEGVFYTGALQDPSDETIADWNAPADPVPSLYAAWTVSEDGARLIGCDDATWPSIWLEVFVGILRGWGRRLSGQVWLHGDDPADVSRVEVEEDRVVLREIQSDPEIARLALARAISPAAAKVAQRTLAKAAPDDGDRIVLPEDAEGLDDSIHALDMSVRATNLLLNQGIETIGQLSGRSLKELVTSPDDAKVERELREVFEDFGWLG</sequence>
<organism evidence="2 3">
    <name type="scientific">Chondromyces apiculatus DSM 436</name>
    <dbReference type="NCBI Taxonomy" id="1192034"/>
    <lineage>
        <taxon>Bacteria</taxon>
        <taxon>Pseudomonadati</taxon>
        <taxon>Myxococcota</taxon>
        <taxon>Polyangia</taxon>
        <taxon>Polyangiales</taxon>
        <taxon>Polyangiaceae</taxon>
        <taxon>Chondromyces</taxon>
    </lineage>
</organism>
<feature type="domain" description="RNA polymerase alpha subunit C-terminal" evidence="1">
    <location>
        <begin position="201"/>
        <end position="241"/>
    </location>
</feature>
<reference evidence="2 3" key="1">
    <citation type="submission" date="2013-05" db="EMBL/GenBank/DDBJ databases">
        <title>Genome assembly of Chondromyces apiculatus DSM 436.</title>
        <authorList>
            <person name="Sharma G."/>
            <person name="Khatri I."/>
            <person name="Kaur C."/>
            <person name="Mayilraj S."/>
            <person name="Subramanian S."/>
        </authorList>
    </citation>
    <scope>NUCLEOTIDE SEQUENCE [LARGE SCALE GENOMIC DNA]</scope>
    <source>
        <strain evidence="2 3">DSM 436</strain>
    </source>
</reference>
<dbReference type="EMBL" id="ASRX01000018">
    <property type="protein sequence ID" value="EYF06103.1"/>
    <property type="molecule type" value="Genomic_DNA"/>
</dbReference>
<proteinExistence type="predicted"/>
<dbReference type="Pfam" id="PF03118">
    <property type="entry name" value="RNA_pol_A_CTD"/>
    <property type="match status" value="1"/>
</dbReference>
<accession>A0A017TA08</accession>
<dbReference type="eggNOG" id="ENOG5033KK4">
    <property type="taxonomic scope" value="Bacteria"/>
</dbReference>
<dbReference type="GO" id="GO:0003677">
    <property type="term" value="F:DNA binding"/>
    <property type="evidence" value="ECO:0007669"/>
    <property type="project" value="InterPro"/>
</dbReference>
<dbReference type="GO" id="GO:0006351">
    <property type="term" value="P:DNA-templated transcription"/>
    <property type="evidence" value="ECO:0007669"/>
    <property type="project" value="InterPro"/>
</dbReference>
<gene>
    <name evidence="2" type="ORF">CAP_2293</name>
</gene>
<dbReference type="RefSeq" id="WP_044240722.1">
    <property type="nucleotide sequence ID" value="NZ_ASRX01000018.1"/>
</dbReference>
<evidence type="ECO:0000313" key="3">
    <source>
        <dbReference type="Proteomes" id="UP000019678"/>
    </source>
</evidence>
<dbReference type="Gene3D" id="1.10.150.20">
    <property type="entry name" value="5' to 3' exonuclease, C-terminal subdomain"/>
    <property type="match status" value="1"/>
</dbReference>
<dbReference type="SUPFAM" id="SSF47789">
    <property type="entry name" value="C-terminal domain of RNA polymerase alpha subunit"/>
    <property type="match status" value="1"/>
</dbReference>
<protein>
    <recommendedName>
        <fullName evidence="1">RNA polymerase alpha subunit C-terminal domain-containing protein</fullName>
    </recommendedName>
</protein>
<dbReference type="InterPro" id="IPR011260">
    <property type="entry name" value="RNAP_asu_C"/>
</dbReference>
<keyword evidence="3" id="KW-1185">Reference proteome</keyword>
<name>A0A017TA08_9BACT</name>
<dbReference type="AlphaFoldDB" id="A0A017TA08"/>